<evidence type="ECO:0000256" key="1">
    <source>
        <dbReference type="SAM" id="SignalP"/>
    </source>
</evidence>
<sequence length="243" mass="28364">MGRLIKFLFCLIGMIMIIPSKAVAQAPNAQVYNKFDELVNPSNTGVFNGIGYEEVHRTINENHKFFLTTAFVEGTLYYNGQPYFSQLLKYNVFDDLLLIQAKDRGNLSLFQLIKEKVDGFEINGHYFTNIKSSESEELNGFYEVLAQNGEMQLLKKHARNINQLIKDRVVYYEFKPKEMGYLLKHSDKLYEFNSKREIVKLFPDAEKSIGNYFSSERKTLKINRDQFMVNLFRNINLENSSKE</sequence>
<comment type="caution">
    <text evidence="2">The sequence shown here is derived from an EMBL/GenBank/DDBJ whole genome shotgun (WGS) entry which is preliminary data.</text>
</comment>
<keyword evidence="1" id="KW-0732">Signal</keyword>
<proteinExistence type="predicted"/>
<gene>
    <name evidence="2" type="ORF">HC175_01500</name>
</gene>
<name>A0ABX1CTH1_9FLAO</name>
<dbReference type="RefSeq" id="WP_168136745.1">
    <property type="nucleotide sequence ID" value="NZ_JAAVJR010000001.1"/>
</dbReference>
<feature type="chain" id="PRO_5045460940" description="Secreted protein" evidence="1">
    <location>
        <begin position="25"/>
        <end position="243"/>
    </location>
</feature>
<feature type="signal peptide" evidence="1">
    <location>
        <begin position="1"/>
        <end position="24"/>
    </location>
</feature>
<evidence type="ECO:0000313" key="3">
    <source>
        <dbReference type="Proteomes" id="UP000703674"/>
    </source>
</evidence>
<protein>
    <recommendedName>
        <fullName evidence="4">Secreted protein</fullName>
    </recommendedName>
</protein>
<evidence type="ECO:0000313" key="2">
    <source>
        <dbReference type="EMBL" id="NJW51588.1"/>
    </source>
</evidence>
<evidence type="ECO:0008006" key="4">
    <source>
        <dbReference type="Google" id="ProtNLM"/>
    </source>
</evidence>
<accession>A0ABX1CTH1</accession>
<dbReference type="EMBL" id="JAAVJR010000001">
    <property type="protein sequence ID" value="NJW51588.1"/>
    <property type="molecule type" value="Genomic_DNA"/>
</dbReference>
<keyword evidence="3" id="KW-1185">Reference proteome</keyword>
<dbReference type="Proteomes" id="UP000703674">
    <property type="component" value="Unassembled WGS sequence"/>
</dbReference>
<organism evidence="2 3">
    <name type="scientific">Salinimicrobium oceani</name>
    <dbReference type="NCBI Taxonomy" id="2722702"/>
    <lineage>
        <taxon>Bacteria</taxon>
        <taxon>Pseudomonadati</taxon>
        <taxon>Bacteroidota</taxon>
        <taxon>Flavobacteriia</taxon>
        <taxon>Flavobacteriales</taxon>
        <taxon>Flavobacteriaceae</taxon>
        <taxon>Salinimicrobium</taxon>
    </lineage>
</organism>
<reference evidence="2 3" key="1">
    <citation type="submission" date="2020-03" db="EMBL/GenBank/DDBJ databases">
        <title>Salinimicrobium sp. nov, isolated from SCS.</title>
        <authorList>
            <person name="Cao W.R."/>
        </authorList>
    </citation>
    <scope>NUCLEOTIDE SEQUENCE [LARGE SCALE GENOMIC DNA]</scope>
    <source>
        <strain evidence="3">J15B91</strain>
    </source>
</reference>